<dbReference type="Pfam" id="PF01814">
    <property type="entry name" value="Hemerythrin"/>
    <property type="match status" value="1"/>
</dbReference>
<accession>A0A1Z1WJF1</accession>
<dbReference type="InterPro" id="IPR050383">
    <property type="entry name" value="GlyoxalaseI/FosfomycinResist"/>
</dbReference>
<proteinExistence type="predicted"/>
<feature type="domain" description="VOC" evidence="1">
    <location>
        <begin position="194"/>
        <end position="314"/>
    </location>
</feature>
<evidence type="ECO:0000259" key="1">
    <source>
        <dbReference type="PROSITE" id="PS51819"/>
    </source>
</evidence>
<dbReference type="Gene3D" id="1.20.120.520">
    <property type="entry name" value="nmb1532 protein domain like"/>
    <property type="match status" value="1"/>
</dbReference>
<sequence length="318" mass="35078">MPTPMPTTTPAPAPQAPREIHTLADKLLEVHDWLRGQLVELRAEAAAHFAERAAHQGPGQPPAPGLGLQIRQRCLEFCDALTFHHTSEDDHVFPGVAAHHPHLRSTLDRLSTEHRAIARLKESFVGLLADLAAADPEEFLGEFDRLAADLTEHLEYEETWLVPVLAEVPFPPVAPAPEEGTAVTTERSTVRVKDFDHLVLNVGDVERALDFYCGTLGLEPVRVEEWRAGKVPFPSARVSEVTIIDLVSGERGEAEESNVDHICLVVEPLDWQEVIASGTFTVLEGPVGRFGARGDAESIYVQDPDGNSVELRWYPQDR</sequence>
<dbReference type="InterPro" id="IPR037523">
    <property type="entry name" value="VOC_core"/>
</dbReference>
<dbReference type="PANTHER" id="PTHR21366">
    <property type="entry name" value="GLYOXALASE FAMILY PROTEIN"/>
    <property type="match status" value="1"/>
</dbReference>
<dbReference type="eggNOG" id="COG0346">
    <property type="taxonomic scope" value="Bacteria"/>
</dbReference>
<evidence type="ECO:0000313" key="2">
    <source>
        <dbReference type="EMBL" id="ARX86556.1"/>
    </source>
</evidence>
<gene>
    <name evidence="2" type="ORF">SMD44_06028</name>
</gene>
<reference evidence="2 3" key="1">
    <citation type="submission" date="2017-05" db="EMBL/GenBank/DDBJ databases">
        <title>Streptomyces alboflavus Genome sequencing and assembly.</title>
        <authorList>
            <person name="Wang Y."/>
            <person name="Du B."/>
            <person name="Ding Y."/>
            <person name="Liu H."/>
            <person name="Hou Q."/>
            <person name="Liu K."/>
            <person name="Wang C."/>
            <person name="Yao L."/>
        </authorList>
    </citation>
    <scope>NUCLEOTIDE SEQUENCE [LARGE SCALE GENOMIC DNA]</scope>
    <source>
        <strain evidence="2 3">MDJK44</strain>
    </source>
</reference>
<dbReference type="Gene3D" id="3.10.180.10">
    <property type="entry name" value="2,3-Dihydroxybiphenyl 1,2-Dioxygenase, domain 1"/>
    <property type="match status" value="1"/>
</dbReference>
<name>A0A1Z1WJF1_9ACTN</name>
<dbReference type="Pfam" id="PF00903">
    <property type="entry name" value="Glyoxalase"/>
    <property type="match status" value="1"/>
</dbReference>
<dbReference type="CDD" id="cd12108">
    <property type="entry name" value="Hr-like"/>
    <property type="match status" value="1"/>
</dbReference>
<dbReference type="AlphaFoldDB" id="A0A1Z1WJF1"/>
<keyword evidence="3" id="KW-1185">Reference proteome</keyword>
<dbReference type="InterPro" id="IPR029068">
    <property type="entry name" value="Glyas_Bleomycin-R_OHBP_Dase"/>
</dbReference>
<dbReference type="InterPro" id="IPR012312">
    <property type="entry name" value="Hemerythrin-like"/>
</dbReference>
<dbReference type="InterPro" id="IPR004360">
    <property type="entry name" value="Glyas_Fos-R_dOase_dom"/>
</dbReference>
<dbReference type="KEGG" id="salf:SMD44_06028"/>
<dbReference type="Proteomes" id="UP000195880">
    <property type="component" value="Chromosome"/>
</dbReference>
<dbReference type="EMBL" id="CP021748">
    <property type="protein sequence ID" value="ARX86556.1"/>
    <property type="molecule type" value="Genomic_DNA"/>
</dbReference>
<dbReference type="STRING" id="67267.GCA_000716675_05989"/>
<dbReference type="eggNOG" id="COG3945">
    <property type="taxonomic scope" value="Bacteria"/>
</dbReference>
<protein>
    <recommendedName>
        <fullName evidence="1">VOC domain-containing protein</fullName>
    </recommendedName>
</protein>
<organism evidence="2 3">
    <name type="scientific">Streptomyces alboflavus</name>
    <dbReference type="NCBI Taxonomy" id="67267"/>
    <lineage>
        <taxon>Bacteria</taxon>
        <taxon>Bacillati</taxon>
        <taxon>Actinomycetota</taxon>
        <taxon>Actinomycetes</taxon>
        <taxon>Kitasatosporales</taxon>
        <taxon>Streptomycetaceae</taxon>
        <taxon>Streptomyces</taxon>
    </lineage>
</organism>
<dbReference type="PROSITE" id="PS51819">
    <property type="entry name" value="VOC"/>
    <property type="match status" value="1"/>
</dbReference>
<dbReference type="SUPFAM" id="SSF54593">
    <property type="entry name" value="Glyoxalase/Bleomycin resistance protein/Dihydroxybiphenyl dioxygenase"/>
    <property type="match status" value="1"/>
</dbReference>
<evidence type="ECO:0000313" key="3">
    <source>
        <dbReference type="Proteomes" id="UP000195880"/>
    </source>
</evidence>
<dbReference type="PANTHER" id="PTHR21366:SF14">
    <property type="entry name" value="GLYOXALASE DOMAIN-CONTAINING PROTEIN 5"/>
    <property type="match status" value="1"/>
</dbReference>